<evidence type="ECO:0000256" key="1">
    <source>
        <dbReference type="SAM" id="Phobius"/>
    </source>
</evidence>
<keyword evidence="1" id="KW-0472">Membrane</keyword>
<feature type="transmembrane region" description="Helical" evidence="1">
    <location>
        <begin position="52"/>
        <end position="72"/>
    </location>
</feature>
<keyword evidence="1" id="KW-1133">Transmembrane helix</keyword>
<keyword evidence="1" id="KW-0812">Transmembrane</keyword>
<protein>
    <submittedName>
        <fullName evidence="2">Uncharacterized protein</fullName>
    </submittedName>
</protein>
<organism evidence="2 3">
    <name type="scientific">Caenorhabditis auriculariae</name>
    <dbReference type="NCBI Taxonomy" id="2777116"/>
    <lineage>
        <taxon>Eukaryota</taxon>
        <taxon>Metazoa</taxon>
        <taxon>Ecdysozoa</taxon>
        <taxon>Nematoda</taxon>
        <taxon>Chromadorea</taxon>
        <taxon>Rhabditida</taxon>
        <taxon>Rhabditina</taxon>
        <taxon>Rhabditomorpha</taxon>
        <taxon>Rhabditoidea</taxon>
        <taxon>Rhabditidae</taxon>
        <taxon>Peloderinae</taxon>
        <taxon>Caenorhabditis</taxon>
    </lineage>
</organism>
<reference evidence="2" key="1">
    <citation type="submission" date="2020-10" db="EMBL/GenBank/DDBJ databases">
        <authorList>
            <person name="Kikuchi T."/>
        </authorList>
    </citation>
    <scope>NUCLEOTIDE SEQUENCE</scope>
    <source>
        <strain evidence="2">NKZ352</strain>
    </source>
</reference>
<comment type="caution">
    <text evidence="2">The sequence shown here is derived from an EMBL/GenBank/DDBJ whole genome shotgun (WGS) entry which is preliminary data.</text>
</comment>
<dbReference type="AlphaFoldDB" id="A0A8S1HWI9"/>
<evidence type="ECO:0000313" key="2">
    <source>
        <dbReference type="EMBL" id="CAD6198982.1"/>
    </source>
</evidence>
<keyword evidence="3" id="KW-1185">Reference proteome</keyword>
<dbReference type="Proteomes" id="UP000835052">
    <property type="component" value="Unassembled WGS sequence"/>
</dbReference>
<gene>
    <name evidence="2" type="ORF">CAUJ_LOCUS14887</name>
</gene>
<accession>A0A8S1HWI9</accession>
<name>A0A8S1HWI9_9PELO</name>
<dbReference type="EMBL" id="CAJGYM010000147">
    <property type="protein sequence ID" value="CAD6198982.1"/>
    <property type="molecule type" value="Genomic_DNA"/>
</dbReference>
<evidence type="ECO:0000313" key="3">
    <source>
        <dbReference type="Proteomes" id="UP000835052"/>
    </source>
</evidence>
<proteinExistence type="predicted"/>
<sequence length="78" mass="8415">MTCGSRLSGPPSAISHTDNVFLGQAIIKADWCNHFPYLSALSENSGRGVKTAFLLDFSAPGLLSVILTLRCCSLRKKM</sequence>